<dbReference type="EMBL" id="QVLU01000003">
    <property type="protein sequence ID" value="RGE73546.1"/>
    <property type="molecule type" value="Genomic_DNA"/>
</dbReference>
<organism evidence="3 4">
    <name type="scientific">Eisenbergiella massiliensis</name>
    <dbReference type="NCBI Taxonomy" id="1720294"/>
    <lineage>
        <taxon>Bacteria</taxon>
        <taxon>Bacillati</taxon>
        <taxon>Bacillota</taxon>
        <taxon>Clostridia</taxon>
        <taxon>Lachnospirales</taxon>
        <taxon>Lachnospiraceae</taxon>
        <taxon>Eisenbergiella</taxon>
    </lineage>
</organism>
<reference evidence="3 4" key="1">
    <citation type="submission" date="2018-08" db="EMBL/GenBank/DDBJ databases">
        <title>A genome reference for cultivated species of the human gut microbiota.</title>
        <authorList>
            <person name="Zou Y."/>
            <person name="Xue W."/>
            <person name="Luo G."/>
        </authorList>
    </citation>
    <scope>NUCLEOTIDE SEQUENCE [LARGE SCALE GENOMIC DNA]</scope>
    <source>
        <strain evidence="3 4">AF26-4BH</strain>
    </source>
</reference>
<feature type="region of interest" description="Disordered" evidence="1">
    <location>
        <begin position="26"/>
        <end position="47"/>
    </location>
</feature>
<gene>
    <name evidence="3" type="ORF">DWY69_05055</name>
</gene>
<evidence type="ECO:0000313" key="3">
    <source>
        <dbReference type="EMBL" id="RGE73546.1"/>
    </source>
</evidence>
<dbReference type="AlphaFoldDB" id="A0A3E3J2J4"/>
<keyword evidence="2" id="KW-0732">Signal</keyword>
<feature type="signal peptide" evidence="2">
    <location>
        <begin position="1"/>
        <end position="20"/>
    </location>
</feature>
<dbReference type="Pfam" id="PF01547">
    <property type="entry name" value="SBP_bac_1"/>
    <property type="match status" value="1"/>
</dbReference>
<dbReference type="PROSITE" id="PS51257">
    <property type="entry name" value="PROKAR_LIPOPROTEIN"/>
    <property type="match status" value="1"/>
</dbReference>
<dbReference type="Proteomes" id="UP000261166">
    <property type="component" value="Unassembled WGS sequence"/>
</dbReference>
<dbReference type="Gene3D" id="3.40.190.10">
    <property type="entry name" value="Periplasmic binding protein-like II"/>
    <property type="match status" value="3"/>
</dbReference>
<feature type="chain" id="PRO_5039319699" evidence="2">
    <location>
        <begin position="21"/>
        <end position="558"/>
    </location>
</feature>
<accession>A0A3E3J2J4</accession>
<name>A0A3E3J2J4_9FIRM</name>
<sequence>MKRKTVAIVLSTMLAISALGGCGSSTPANVETEKTQESQKAGGEGAAQTEGLVPITFVRSQDSTIESSVFAKMEGSTYEDNIWTDLIADTLGYEVKYLWIASDGDLYKQKFNAAISSGEIPDIASVGKEDLKRLVDADLIVDLKPYIDEYASDYVKQLYETVGESAFDAVTYNGAVYGLPISDSDIERAQILWLRQDWLDALGLSAPASIDELKEVLSTFKDYAGEGGVGLAMGNDLYGNQFDIKGICNAYHAYPTYWIEDKDGSLVYGSTTPEMKQALTTLSELYADGLIDNEFYVNDNQKAAEALVNGKCGAMYGFHATPLDFLQTVKNANPEAEWKPFMIPMEKADEKAAPGIEMATTGWYVVSKNCEHPEALIQLMNLYCEKVLDPEKNEYTVYANPGNGVEGVWKLAPVGITSTPDKNQATTKAIAEPLKTGEPGDLTGEQYSMWEYCYKALQGDDSMWGWLGVFGEEGGQSILLKYQDPENATPVYNKFVSAPGEVMTARKSTLDDMLDQTFLKIISGQEKIDAFDKVVEEWKNAGGIEMTAEVNEWYSSNK</sequence>
<protein>
    <submittedName>
        <fullName evidence="3">Extracellular solute-binding protein</fullName>
    </submittedName>
</protein>
<comment type="caution">
    <text evidence="3">The sequence shown here is derived from an EMBL/GenBank/DDBJ whole genome shotgun (WGS) entry which is preliminary data.</text>
</comment>
<proteinExistence type="predicted"/>
<dbReference type="InterPro" id="IPR006059">
    <property type="entry name" value="SBP"/>
</dbReference>
<dbReference type="RefSeq" id="WP_025490735.1">
    <property type="nucleotide sequence ID" value="NZ_QVLU01000003.1"/>
</dbReference>
<evidence type="ECO:0000313" key="4">
    <source>
        <dbReference type="Proteomes" id="UP000261166"/>
    </source>
</evidence>
<evidence type="ECO:0000256" key="2">
    <source>
        <dbReference type="SAM" id="SignalP"/>
    </source>
</evidence>
<dbReference type="SUPFAM" id="SSF53850">
    <property type="entry name" value="Periplasmic binding protein-like II"/>
    <property type="match status" value="1"/>
</dbReference>
<dbReference type="OrthoDB" id="2644263at2"/>
<dbReference type="PANTHER" id="PTHR43649">
    <property type="entry name" value="ARABINOSE-BINDING PROTEIN-RELATED"/>
    <property type="match status" value="1"/>
</dbReference>
<evidence type="ECO:0000256" key="1">
    <source>
        <dbReference type="SAM" id="MobiDB-lite"/>
    </source>
</evidence>
<dbReference type="InterPro" id="IPR050490">
    <property type="entry name" value="Bact_solute-bd_prot1"/>
</dbReference>